<evidence type="ECO:0000256" key="4">
    <source>
        <dbReference type="ARBA" id="ARBA00023136"/>
    </source>
</evidence>
<dbReference type="Pfam" id="PF10136">
    <property type="entry name" value="SpecificRecomb"/>
    <property type="match status" value="1"/>
</dbReference>
<organism evidence="6 7">
    <name type="scientific">Jeongeupia chitinilytica</name>
    <dbReference type="NCBI Taxonomy" id="1041641"/>
    <lineage>
        <taxon>Bacteria</taxon>
        <taxon>Pseudomonadati</taxon>
        <taxon>Pseudomonadota</taxon>
        <taxon>Betaproteobacteria</taxon>
        <taxon>Neisseriales</taxon>
        <taxon>Chitinibacteraceae</taxon>
        <taxon>Jeongeupia</taxon>
    </lineage>
</organism>
<gene>
    <name evidence="6" type="ORF">GCM10007350_31940</name>
</gene>
<keyword evidence="3 5" id="KW-1133">Transmembrane helix</keyword>
<feature type="transmembrane region" description="Helical" evidence="5">
    <location>
        <begin position="435"/>
        <end position="460"/>
    </location>
</feature>
<keyword evidence="2 5" id="KW-0812">Transmembrane</keyword>
<protein>
    <submittedName>
        <fullName evidence="6">Recombinase</fullName>
    </submittedName>
</protein>
<accession>A0ABQ3H2Z0</accession>
<reference evidence="7" key="1">
    <citation type="journal article" date="2019" name="Int. J. Syst. Evol. Microbiol.">
        <title>The Global Catalogue of Microorganisms (GCM) 10K type strain sequencing project: providing services to taxonomists for standard genome sequencing and annotation.</title>
        <authorList>
            <consortium name="The Broad Institute Genomics Platform"/>
            <consortium name="The Broad Institute Genome Sequencing Center for Infectious Disease"/>
            <person name="Wu L."/>
            <person name="Ma J."/>
        </authorList>
    </citation>
    <scope>NUCLEOTIDE SEQUENCE [LARGE SCALE GENOMIC DNA]</scope>
    <source>
        <strain evidence="7">KCTC 23701</strain>
    </source>
</reference>
<keyword evidence="4 5" id="KW-0472">Membrane</keyword>
<evidence type="ECO:0000313" key="7">
    <source>
        <dbReference type="Proteomes" id="UP000604737"/>
    </source>
</evidence>
<dbReference type="InterPro" id="IPR011385">
    <property type="entry name" value="Site-sp_rcmbase"/>
</dbReference>
<proteinExistence type="predicted"/>
<dbReference type="PIRSF" id="PIRSF015380">
    <property type="entry name" value="Site-sp_rcmb"/>
    <property type="match status" value="1"/>
</dbReference>
<dbReference type="Gene3D" id="1.20.1080.10">
    <property type="entry name" value="Glycerol uptake facilitator protein"/>
    <property type="match status" value="1"/>
</dbReference>
<dbReference type="InterPro" id="IPR023271">
    <property type="entry name" value="Aquaporin-like"/>
</dbReference>
<dbReference type="RefSeq" id="WP_189461911.1">
    <property type="nucleotide sequence ID" value="NZ_BMYO01000009.1"/>
</dbReference>
<keyword evidence="7" id="KW-1185">Reference proteome</keyword>
<feature type="transmembrane region" description="Helical" evidence="5">
    <location>
        <begin position="599"/>
        <end position="626"/>
    </location>
</feature>
<evidence type="ECO:0000256" key="2">
    <source>
        <dbReference type="ARBA" id="ARBA00022692"/>
    </source>
</evidence>
<sequence length="691" mass="77674">MEAILRTMVSASTDRAFDLFRELVDTMRPRDHADAVAANNAVQALAYLLEQSGDFRAALRRHLLHLLSTRKQVQLYTDTGILSNETFYTALTRRIGYRLLPPVFNRYSLKDVFGALFHKKTDYVWLESISRDAWLALGRAMHFHDETDQASINKTRLQVLEAIQVLSCRLSAIGLEPELVRNNPDIERFESSFVRQNVETLAYIEHYRQSMIDEALPDEDVRPILVLLDQCEEWLTRARKSAAKNGISVGLTYHLVRIYQHVERMRMLLLLIDPVPNPDKAELVIDGLVALVRAENRKYRIRDVFADNTSLLALQVTEHASHTGEHYIAETRSEWRDMFKSAAGAGVIVGFMALLKLLTAKAHIPLLLEAILFGLNYALGFMLIHMLHFTIATKQPAMTAAKIAATIHAGSKRNKQRIDLDELAGMIVKVVRTQFIAIVGNVALAMPVALLIAMTWNWYFGVPPVDTAKADHLLHDLSPIASLAVFHAAIAGCCLFLAGLISGYYDNKAIYNRIPDRVAALPWLNWLLGESRARRLAKYIEHNLGALAGNFYFGMMLGMIGTVGFLLGLPIDIRHITFSSAYLSFAAVAYNFQLDWHVVAISVLGIALIGMTNLAVSFGLALWVALRSRKLTFEATKPLLGKLVRRFLRHPGEFFFPPAAARPVAAEPLQALPNHQETVREWVRLRRQRAG</sequence>
<dbReference type="EMBL" id="BMYO01000009">
    <property type="protein sequence ID" value="GHD67770.1"/>
    <property type="molecule type" value="Genomic_DNA"/>
</dbReference>
<feature type="transmembrane region" description="Helical" evidence="5">
    <location>
        <begin position="342"/>
        <end position="364"/>
    </location>
</feature>
<evidence type="ECO:0000256" key="3">
    <source>
        <dbReference type="ARBA" id="ARBA00022989"/>
    </source>
</evidence>
<feature type="transmembrane region" description="Helical" evidence="5">
    <location>
        <begin position="544"/>
        <end position="567"/>
    </location>
</feature>
<evidence type="ECO:0000256" key="1">
    <source>
        <dbReference type="ARBA" id="ARBA00004141"/>
    </source>
</evidence>
<comment type="caution">
    <text evidence="6">The sequence shown here is derived from an EMBL/GenBank/DDBJ whole genome shotgun (WGS) entry which is preliminary data.</text>
</comment>
<evidence type="ECO:0000256" key="5">
    <source>
        <dbReference type="SAM" id="Phobius"/>
    </source>
</evidence>
<name>A0ABQ3H2Z0_9NEIS</name>
<feature type="transmembrane region" description="Helical" evidence="5">
    <location>
        <begin position="370"/>
        <end position="392"/>
    </location>
</feature>
<dbReference type="Proteomes" id="UP000604737">
    <property type="component" value="Unassembled WGS sequence"/>
</dbReference>
<feature type="transmembrane region" description="Helical" evidence="5">
    <location>
        <begin position="480"/>
        <end position="505"/>
    </location>
</feature>
<evidence type="ECO:0000313" key="6">
    <source>
        <dbReference type="EMBL" id="GHD67770.1"/>
    </source>
</evidence>
<comment type="subcellular location">
    <subcellularLocation>
        <location evidence="1">Membrane</location>
        <topology evidence="1">Multi-pass membrane protein</topology>
    </subcellularLocation>
</comment>